<dbReference type="OrthoDB" id="4053693at2759"/>
<dbReference type="GeneID" id="59235091"/>
<evidence type="ECO:0000313" key="1">
    <source>
        <dbReference type="EMBL" id="QLG71430.1"/>
    </source>
</evidence>
<name>A0A7H9AYF2_ZYGMR</name>
<reference evidence="1 2" key="1">
    <citation type="submission" date="2020-07" db="EMBL/GenBank/DDBJ databases">
        <title>The yeast mating-type switching endonuclease HO is a domesticated member of an unorthodox homing genetic element family.</title>
        <authorList>
            <person name="Coughlan A.Y."/>
            <person name="Lombardi L."/>
            <person name="Braun-Galleani S."/>
            <person name="Martos A.R."/>
            <person name="Galeote V."/>
            <person name="Bigey F."/>
            <person name="Dequin S."/>
            <person name="Byrne K.P."/>
            <person name="Wolfe K.H."/>
        </authorList>
    </citation>
    <scope>NUCLEOTIDE SEQUENCE [LARGE SCALE GENOMIC DNA]</scope>
    <source>
        <strain evidence="1 2">NRRL Y-6702</strain>
    </source>
</reference>
<dbReference type="RefSeq" id="XP_037143158.1">
    <property type="nucleotide sequence ID" value="XM_037287263.1"/>
</dbReference>
<dbReference type="EMBL" id="CP058605">
    <property type="protein sequence ID" value="QLG71430.1"/>
    <property type="molecule type" value="Genomic_DNA"/>
</dbReference>
<accession>A0A7H9AYF2</accession>
<gene>
    <name evidence="1" type="ORF">HG535_0B04720</name>
</gene>
<dbReference type="AlphaFoldDB" id="A0A7H9AYF2"/>
<keyword evidence="2" id="KW-1185">Reference proteome</keyword>
<dbReference type="KEGG" id="zmk:HG535_0B04720"/>
<proteinExistence type="predicted"/>
<dbReference type="Proteomes" id="UP000509704">
    <property type="component" value="Chromosome 2"/>
</dbReference>
<organism evidence="1 2">
    <name type="scientific">Zygotorulaspora mrakii</name>
    <name type="common">Zygosaccharomyces mrakii</name>
    <dbReference type="NCBI Taxonomy" id="42260"/>
    <lineage>
        <taxon>Eukaryota</taxon>
        <taxon>Fungi</taxon>
        <taxon>Dikarya</taxon>
        <taxon>Ascomycota</taxon>
        <taxon>Saccharomycotina</taxon>
        <taxon>Saccharomycetes</taxon>
        <taxon>Saccharomycetales</taxon>
        <taxon>Saccharomycetaceae</taxon>
        <taxon>Zygotorulaspora</taxon>
    </lineage>
</organism>
<sequence>MKQSLLSRIQQGIHLPHNSVPRQHSPYAPTAKNLTVNAIIAYLYGYGAFAMYKDYSRTKSSAMRLPRNPEASLPSTFEGRKESVHDKPNRVFNSDEMKEAQISTPMRVLKSLTYGDISEISVAWGVLIQLCNTAHATYGVKSWIFRSSVLGVLGFPPLAYYWFRSTLFEKESAGVIIN</sequence>
<evidence type="ECO:0000313" key="2">
    <source>
        <dbReference type="Proteomes" id="UP000509704"/>
    </source>
</evidence>
<protein>
    <submittedName>
        <fullName evidence="1">Uncharacterized protein</fullName>
    </submittedName>
</protein>